<dbReference type="InterPro" id="IPR018490">
    <property type="entry name" value="cNMP-bd_dom_sf"/>
</dbReference>
<dbReference type="InterPro" id="IPR000595">
    <property type="entry name" value="cNMP-bd_dom"/>
</dbReference>
<dbReference type="PANTHER" id="PTHR10217">
    <property type="entry name" value="VOLTAGE AND LIGAND GATED POTASSIUM CHANNEL"/>
    <property type="match status" value="1"/>
</dbReference>
<dbReference type="PANTHER" id="PTHR10217:SF435">
    <property type="entry name" value="POTASSIUM VOLTAGE-GATED CHANNEL PROTEIN EAG"/>
    <property type="match status" value="1"/>
</dbReference>
<dbReference type="SUPFAM" id="SSF81324">
    <property type="entry name" value="Voltage-gated potassium channels"/>
    <property type="match status" value="1"/>
</dbReference>
<name>A0ABM1MP50_NICVS</name>
<dbReference type="CDD" id="cd00038">
    <property type="entry name" value="CAP_ED"/>
    <property type="match status" value="1"/>
</dbReference>
<dbReference type="InterPro" id="IPR050818">
    <property type="entry name" value="KCNH_animal-type"/>
</dbReference>
<feature type="transmembrane region" description="Helical" evidence="1">
    <location>
        <begin position="462"/>
        <end position="481"/>
    </location>
</feature>
<feature type="transmembrane region" description="Helical" evidence="1">
    <location>
        <begin position="79"/>
        <end position="98"/>
    </location>
</feature>
<dbReference type="GeneID" id="108562499"/>
<proteinExistence type="predicted"/>
<keyword evidence="1" id="KW-0812">Transmembrane</keyword>
<evidence type="ECO:0000256" key="1">
    <source>
        <dbReference type="SAM" id="Phobius"/>
    </source>
</evidence>
<dbReference type="Gene3D" id="2.60.120.10">
    <property type="entry name" value="Jelly Rolls"/>
    <property type="match status" value="1"/>
</dbReference>
<dbReference type="SMART" id="SM00100">
    <property type="entry name" value="cNMP"/>
    <property type="match status" value="1"/>
</dbReference>
<sequence>MTLKLSQFFIHSVAGTQHRILSLIMNFSLIFMVIIHTFATVWKYICVGCDGPIKIEITYNWINQRQMWILAEKRIFSTWDLYVVCVFYTIGALSSTGYGGPSSRNDTEQMVIIVIMLTGTFLIEGSFLGRMDQSNIPKGLEVDIKLYFMKYLRKRVGYIEPSVFSELPFGVKNQVYLDKYWFALNKSFLFVDAPDDLKREVASKMQTITYSAGETVFALGHNMNMMIFVARGSVEILSNEDTKTKILCLGMGTSIGSINLLYNRVATHEIRASTYCVIHVLRRIHLWQINVLRYHNNRYTAHILLKAKMKIAKIKMHREANIVPIELEDVKSRIPEEVDIWANMGDPYINQPYTMSKVAELSTTDKVFVRSTWPWLFQPHSDVIRYWDTFVCVTIIFVISLYPYYLTFIPRDEYPFALYMFQVFASLVYIMDVLIYISIPVVYEEELETSIKNIFIKRLRSWIFLLDLLAAIPIVTIKGIIDQITYIDWELMAVMQYNALVKFFKVRIMIPKLQFYFIICRYYYFSPTWKSCCTSIRK</sequence>
<dbReference type="SUPFAM" id="SSF51206">
    <property type="entry name" value="cAMP-binding domain-like"/>
    <property type="match status" value="1"/>
</dbReference>
<gene>
    <name evidence="4" type="primary">LOC108562499</name>
</gene>
<feature type="transmembrane region" description="Helical" evidence="1">
    <location>
        <begin position="110"/>
        <end position="128"/>
    </location>
</feature>
<dbReference type="PROSITE" id="PS50042">
    <property type="entry name" value="CNMP_BINDING_3"/>
    <property type="match status" value="1"/>
</dbReference>
<keyword evidence="1" id="KW-0472">Membrane</keyword>
<dbReference type="Proteomes" id="UP000695000">
    <property type="component" value="Unplaced"/>
</dbReference>
<organism evidence="3 4">
    <name type="scientific">Nicrophorus vespilloides</name>
    <name type="common">Boreal carrion beetle</name>
    <dbReference type="NCBI Taxonomy" id="110193"/>
    <lineage>
        <taxon>Eukaryota</taxon>
        <taxon>Metazoa</taxon>
        <taxon>Ecdysozoa</taxon>
        <taxon>Arthropoda</taxon>
        <taxon>Hexapoda</taxon>
        <taxon>Insecta</taxon>
        <taxon>Pterygota</taxon>
        <taxon>Neoptera</taxon>
        <taxon>Endopterygota</taxon>
        <taxon>Coleoptera</taxon>
        <taxon>Polyphaga</taxon>
        <taxon>Staphyliniformia</taxon>
        <taxon>Silphidae</taxon>
        <taxon>Nicrophorinae</taxon>
        <taxon>Nicrophorus</taxon>
    </lineage>
</organism>
<keyword evidence="3" id="KW-1185">Reference proteome</keyword>
<accession>A0ABM1MP50</accession>
<dbReference type="RefSeq" id="XP_017776350.1">
    <property type="nucleotide sequence ID" value="XM_017920861.1"/>
</dbReference>
<feature type="transmembrane region" description="Helical" evidence="1">
    <location>
        <begin position="417"/>
        <end position="442"/>
    </location>
</feature>
<feature type="transmembrane region" description="Helical" evidence="1">
    <location>
        <begin position="20"/>
        <end position="45"/>
    </location>
</feature>
<evidence type="ECO:0000259" key="2">
    <source>
        <dbReference type="PROSITE" id="PS50042"/>
    </source>
</evidence>
<feature type="transmembrane region" description="Helical" evidence="1">
    <location>
        <begin position="386"/>
        <end position="405"/>
    </location>
</feature>
<reference evidence="4" key="1">
    <citation type="submission" date="2025-08" db="UniProtKB">
        <authorList>
            <consortium name="RefSeq"/>
        </authorList>
    </citation>
    <scope>IDENTIFICATION</scope>
    <source>
        <tissue evidence="4">Whole Larva</tissue>
    </source>
</reference>
<dbReference type="InterPro" id="IPR014710">
    <property type="entry name" value="RmlC-like_jellyroll"/>
</dbReference>
<keyword evidence="1" id="KW-1133">Transmembrane helix</keyword>
<protein>
    <submittedName>
        <fullName evidence="4">Potassium voltage-gated channel subfamily H member 5-like</fullName>
    </submittedName>
</protein>
<evidence type="ECO:0000313" key="3">
    <source>
        <dbReference type="Proteomes" id="UP000695000"/>
    </source>
</evidence>
<dbReference type="Pfam" id="PF00027">
    <property type="entry name" value="cNMP_binding"/>
    <property type="match status" value="1"/>
</dbReference>
<evidence type="ECO:0000313" key="4">
    <source>
        <dbReference type="RefSeq" id="XP_017776350.1"/>
    </source>
</evidence>
<feature type="domain" description="Cyclic nucleotide-binding" evidence="2">
    <location>
        <begin position="189"/>
        <end position="289"/>
    </location>
</feature>